<dbReference type="Proteomes" id="UP000270296">
    <property type="component" value="Unassembled WGS sequence"/>
</dbReference>
<gene>
    <name evidence="1" type="ORF">SBAD_LOCUS4701</name>
</gene>
<accession>A0A183IM55</accession>
<evidence type="ECO:0000313" key="3">
    <source>
        <dbReference type="WBParaSite" id="SBAD_0000489701-mRNA-1"/>
    </source>
</evidence>
<dbReference type="WBParaSite" id="SBAD_0000489701-mRNA-1">
    <property type="protein sequence ID" value="SBAD_0000489701-mRNA-1"/>
    <property type="gene ID" value="SBAD_0000489701"/>
</dbReference>
<reference evidence="3" key="1">
    <citation type="submission" date="2016-06" db="UniProtKB">
        <authorList>
            <consortium name="WormBaseParasite"/>
        </authorList>
    </citation>
    <scope>IDENTIFICATION</scope>
</reference>
<name>A0A183IM55_9BILA</name>
<proteinExistence type="predicted"/>
<keyword evidence="2" id="KW-1185">Reference proteome</keyword>
<organism evidence="3">
    <name type="scientific">Soboliphyme baturini</name>
    <dbReference type="NCBI Taxonomy" id="241478"/>
    <lineage>
        <taxon>Eukaryota</taxon>
        <taxon>Metazoa</taxon>
        <taxon>Ecdysozoa</taxon>
        <taxon>Nematoda</taxon>
        <taxon>Enoplea</taxon>
        <taxon>Dorylaimia</taxon>
        <taxon>Dioctophymatida</taxon>
        <taxon>Dioctophymatoidea</taxon>
        <taxon>Soboliphymatidae</taxon>
        <taxon>Soboliphyme</taxon>
    </lineage>
</organism>
<reference evidence="1 2" key="2">
    <citation type="submission" date="2018-11" db="EMBL/GenBank/DDBJ databases">
        <authorList>
            <consortium name="Pathogen Informatics"/>
        </authorList>
    </citation>
    <scope>NUCLEOTIDE SEQUENCE [LARGE SCALE GENOMIC DNA]</scope>
</reference>
<sequence length="120" mass="13305">MFLFDLLERHRSVCFIPLNKVSGSFLTGIFNLFLSNFADVAVLLSVQLREGLSRFWPPSFCSSPACATLRNIGDDQAGITFDNRNSMKRRWLSFTGGLVARSSSLHLFSLGRQAGTGEVN</sequence>
<dbReference type="EMBL" id="UZAM01008494">
    <property type="protein sequence ID" value="VDP05192.1"/>
    <property type="molecule type" value="Genomic_DNA"/>
</dbReference>
<protein>
    <submittedName>
        <fullName evidence="3">Secreted protein</fullName>
    </submittedName>
</protein>
<evidence type="ECO:0000313" key="2">
    <source>
        <dbReference type="Proteomes" id="UP000270296"/>
    </source>
</evidence>
<dbReference type="AlphaFoldDB" id="A0A183IM55"/>
<evidence type="ECO:0000313" key="1">
    <source>
        <dbReference type="EMBL" id="VDP05192.1"/>
    </source>
</evidence>